<evidence type="ECO:0000256" key="1">
    <source>
        <dbReference type="SAM" id="MobiDB-lite"/>
    </source>
</evidence>
<comment type="caution">
    <text evidence="2">The sequence shown here is derived from an EMBL/GenBank/DDBJ whole genome shotgun (WGS) entry which is preliminary data.</text>
</comment>
<protein>
    <submittedName>
        <fullName evidence="2">Uncharacterized protein</fullName>
    </submittedName>
</protein>
<organism evidence="2 3">
    <name type="scientific">Colletotrichum zoysiae</name>
    <dbReference type="NCBI Taxonomy" id="1216348"/>
    <lineage>
        <taxon>Eukaryota</taxon>
        <taxon>Fungi</taxon>
        <taxon>Dikarya</taxon>
        <taxon>Ascomycota</taxon>
        <taxon>Pezizomycotina</taxon>
        <taxon>Sordariomycetes</taxon>
        <taxon>Hypocreomycetidae</taxon>
        <taxon>Glomerellales</taxon>
        <taxon>Glomerellaceae</taxon>
        <taxon>Colletotrichum</taxon>
        <taxon>Colletotrichum graminicola species complex</taxon>
    </lineage>
</organism>
<evidence type="ECO:0000313" key="2">
    <source>
        <dbReference type="EMBL" id="KAK2026691.1"/>
    </source>
</evidence>
<accession>A0AAD9HE68</accession>
<feature type="region of interest" description="Disordered" evidence="1">
    <location>
        <begin position="40"/>
        <end position="157"/>
    </location>
</feature>
<dbReference type="Proteomes" id="UP001232148">
    <property type="component" value="Unassembled WGS sequence"/>
</dbReference>
<feature type="compositionally biased region" description="Polar residues" evidence="1">
    <location>
        <begin position="147"/>
        <end position="157"/>
    </location>
</feature>
<feature type="compositionally biased region" description="Basic and acidic residues" evidence="1">
    <location>
        <begin position="110"/>
        <end position="119"/>
    </location>
</feature>
<feature type="compositionally biased region" description="Low complexity" evidence="1">
    <location>
        <begin position="81"/>
        <end position="95"/>
    </location>
</feature>
<sequence length="157" mass="16959">MEPWRPLHIPFTAPAGATSRAVSVSAPFESRSSGVMATLTGLTMQEAARRRRRRTTTRDENEGEARRLLGVMPSTYVPIVSSHAAASRSRAAHPPAQREPEQISASQAQREGDVVREASHSPPPPPPFPKLTSFPVVEASSKKKMTTFPSCTSAGSR</sequence>
<feature type="compositionally biased region" description="Basic and acidic residues" evidence="1">
    <location>
        <begin position="56"/>
        <end position="67"/>
    </location>
</feature>
<keyword evidence="3" id="KW-1185">Reference proteome</keyword>
<dbReference type="AlphaFoldDB" id="A0AAD9HE68"/>
<name>A0AAD9HE68_9PEZI</name>
<dbReference type="EMBL" id="MU842909">
    <property type="protein sequence ID" value="KAK2026691.1"/>
    <property type="molecule type" value="Genomic_DNA"/>
</dbReference>
<gene>
    <name evidence="2" type="ORF">LX32DRAFT_13370</name>
</gene>
<evidence type="ECO:0000313" key="3">
    <source>
        <dbReference type="Proteomes" id="UP001232148"/>
    </source>
</evidence>
<proteinExistence type="predicted"/>
<reference evidence="2" key="1">
    <citation type="submission" date="2021-06" db="EMBL/GenBank/DDBJ databases">
        <title>Comparative genomics, transcriptomics and evolutionary studies reveal genomic signatures of adaptation to plant cell wall in hemibiotrophic fungi.</title>
        <authorList>
            <consortium name="DOE Joint Genome Institute"/>
            <person name="Baroncelli R."/>
            <person name="Diaz J.F."/>
            <person name="Benocci T."/>
            <person name="Peng M."/>
            <person name="Battaglia E."/>
            <person name="Haridas S."/>
            <person name="Andreopoulos W."/>
            <person name="Labutti K."/>
            <person name="Pangilinan J."/>
            <person name="Floch G.L."/>
            <person name="Makela M.R."/>
            <person name="Henrissat B."/>
            <person name="Grigoriev I.V."/>
            <person name="Crouch J.A."/>
            <person name="De Vries R.P."/>
            <person name="Sukno S.A."/>
            <person name="Thon M.R."/>
        </authorList>
    </citation>
    <scope>NUCLEOTIDE SEQUENCE</scope>
    <source>
        <strain evidence="2">MAFF235873</strain>
    </source>
</reference>